<protein>
    <submittedName>
        <fullName evidence="1">Uncharacterized protein</fullName>
    </submittedName>
</protein>
<comment type="caution">
    <text evidence="1">The sequence shown here is derived from an EMBL/GenBank/DDBJ whole genome shotgun (WGS) entry which is preliminary data.</text>
</comment>
<reference evidence="1 2" key="1">
    <citation type="journal article" date="2020" name="Cell">
        <title>Large-Scale Comparative Analyses of Tick Genomes Elucidate Their Genetic Diversity and Vector Capacities.</title>
        <authorList>
            <consortium name="Tick Genome and Microbiome Consortium (TIGMIC)"/>
            <person name="Jia N."/>
            <person name="Wang J."/>
            <person name="Shi W."/>
            <person name="Du L."/>
            <person name="Sun Y."/>
            <person name="Zhan W."/>
            <person name="Jiang J.F."/>
            <person name="Wang Q."/>
            <person name="Zhang B."/>
            <person name="Ji P."/>
            <person name="Bell-Sakyi L."/>
            <person name="Cui X.M."/>
            <person name="Yuan T.T."/>
            <person name="Jiang B.G."/>
            <person name="Yang W.F."/>
            <person name="Lam T.T."/>
            <person name="Chang Q.C."/>
            <person name="Ding S.J."/>
            <person name="Wang X.J."/>
            <person name="Zhu J.G."/>
            <person name="Ruan X.D."/>
            <person name="Zhao L."/>
            <person name="Wei J.T."/>
            <person name="Ye R.Z."/>
            <person name="Que T.C."/>
            <person name="Du C.H."/>
            <person name="Zhou Y.H."/>
            <person name="Cheng J.X."/>
            <person name="Dai P.F."/>
            <person name="Guo W.B."/>
            <person name="Han X.H."/>
            <person name="Huang E.J."/>
            <person name="Li L.F."/>
            <person name="Wei W."/>
            <person name="Gao Y.C."/>
            <person name="Liu J.Z."/>
            <person name="Shao H.Z."/>
            <person name="Wang X."/>
            <person name="Wang C.C."/>
            <person name="Yang T.C."/>
            <person name="Huo Q.B."/>
            <person name="Li W."/>
            <person name="Chen H.Y."/>
            <person name="Chen S.E."/>
            <person name="Zhou L.G."/>
            <person name="Ni X.B."/>
            <person name="Tian J.H."/>
            <person name="Sheng Y."/>
            <person name="Liu T."/>
            <person name="Pan Y.S."/>
            <person name="Xia L.Y."/>
            <person name="Li J."/>
            <person name="Zhao F."/>
            <person name="Cao W.C."/>
        </authorList>
    </citation>
    <scope>NUCLEOTIDE SEQUENCE [LARGE SCALE GENOMIC DNA]</scope>
    <source>
        <strain evidence="1">Iper-2018</strain>
    </source>
</reference>
<evidence type="ECO:0000313" key="2">
    <source>
        <dbReference type="Proteomes" id="UP000805193"/>
    </source>
</evidence>
<dbReference type="EMBL" id="JABSTQ010009113">
    <property type="protein sequence ID" value="KAG0432829.1"/>
    <property type="molecule type" value="Genomic_DNA"/>
</dbReference>
<proteinExistence type="predicted"/>
<sequence length="347" mass="38245">FAEACKFAYAKRALLGDPKFVPVDRLLSQLTSQKYAEAARRLIDDRKTFESREHYTGETGFPVDHGTAHASFLGANGDAIAITSSVNYYFGSSVRTSSGVVLNNQMDDFSIPGSPNMYGVAPSEANFVVAGKRPMSSMSPLVVVGPSGDVDLVIGGTGGAKITSGVALVSMRNLWQGNNIKEAIDYPRLHHQFLPNRVDVETQFPKVYRRQLEEKGHQTFVPKGRFSIIMAITRRNGRVFANSDFRKGGTVDGHSAGALFYMAGTKRDEETPTLPPAMIGQRRGVHQSQQAAMFRSLRPAVQIRAPRRIFKSSLLRQDNRAIPSLMRIIEAVSRVQACFAGVKWHLR</sequence>
<dbReference type="Proteomes" id="UP000805193">
    <property type="component" value="Unassembled WGS sequence"/>
</dbReference>
<gene>
    <name evidence="1" type="ORF">HPB47_020479</name>
</gene>
<name>A0AC60QFA6_IXOPE</name>
<accession>A0AC60QFA6</accession>
<keyword evidence="2" id="KW-1185">Reference proteome</keyword>
<evidence type="ECO:0000313" key="1">
    <source>
        <dbReference type="EMBL" id="KAG0432829.1"/>
    </source>
</evidence>
<organism evidence="1 2">
    <name type="scientific">Ixodes persulcatus</name>
    <name type="common">Taiga tick</name>
    <dbReference type="NCBI Taxonomy" id="34615"/>
    <lineage>
        <taxon>Eukaryota</taxon>
        <taxon>Metazoa</taxon>
        <taxon>Ecdysozoa</taxon>
        <taxon>Arthropoda</taxon>
        <taxon>Chelicerata</taxon>
        <taxon>Arachnida</taxon>
        <taxon>Acari</taxon>
        <taxon>Parasitiformes</taxon>
        <taxon>Ixodida</taxon>
        <taxon>Ixodoidea</taxon>
        <taxon>Ixodidae</taxon>
        <taxon>Ixodinae</taxon>
        <taxon>Ixodes</taxon>
    </lineage>
</organism>
<feature type="non-terminal residue" evidence="1">
    <location>
        <position position="1"/>
    </location>
</feature>